<protein>
    <recommendedName>
        <fullName evidence="2">Protein kinase domain-containing protein</fullName>
    </recommendedName>
</protein>
<reference evidence="3 4" key="1">
    <citation type="journal article" date="2015" name="Plant Cell">
        <title>Oil accumulation by the oleaginous diatom Fistulifera solaris as revealed by the genome and transcriptome.</title>
        <authorList>
            <person name="Tanaka T."/>
            <person name="Maeda Y."/>
            <person name="Veluchamy A."/>
            <person name="Tanaka M."/>
            <person name="Abida H."/>
            <person name="Marechal E."/>
            <person name="Bowler C."/>
            <person name="Muto M."/>
            <person name="Sunaga Y."/>
            <person name="Tanaka M."/>
            <person name="Yoshino T."/>
            <person name="Taniguchi T."/>
            <person name="Fukuda Y."/>
            <person name="Nemoto M."/>
            <person name="Matsumoto M."/>
            <person name="Wong P.S."/>
            <person name="Aburatani S."/>
            <person name="Fujibuchi W."/>
        </authorList>
    </citation>
    <scope>NUCLEOTIDE SEQUENCE [LARGE SCALE GENOMIC DNA]</scope>
    <source>
        <strain evidence="3 4">JPCC DA0580</strain>
    </source>
</reference>
<dbReference type="InterPro" id="IPR000719">
    <property type="entry name" value="Prot_kinase_dom"/>
</dbReference>
<dbReference type="AlphaFoldDB" id="A0A1Z5JRD9"/>
<dbReference type="SMART" id="SM00220">
    <property type="entry name" value="S_TKc"/>
    <property type="match status" value="1"/>
</dbReference>
<proteinExistence type="predicted"/>
<dbReference type="InterPro" id="IPR050167">
    <property type="entry name" value="Ser_Thr_protein_kinase"/>
</dbReference>
<dbReference type="Gene3D" id="1.10.510.10">
    <property type="entry name" value="Transferase(Phosphotransferase) domain 1"/>
    <property type="match status" value="1"/>
</dbReference>
<evidence type="ECO:0000313" key="3">
    <source>
        <dbReference type="EMBL" id="GAX16466.1"/>
    </source>
</evidence>
<dbReference type="InterPro" id="IPR011009">
    <property type="entry name" value="Kinase-like_dom_sf"/>
</dbReference>
<keyword evidence="4" id="KW-1185">Reference proteome</keyword>
<gene>
    <name evidence="3" type="ORF">FisN_19Lh046</name>
</gene>
<evidence type="ECO:0000313" key="4">
    <source>
        <dbReference type="Proteomes" id="UP000198406"/>
    </source>
</evidence>
<feature type="compositionally biased region" description="Basic and acidic residues" evidence="1">
    <location>
        <begin position="169"/>
        <end position="178"/>
    </location>
</feature>
<comment type="caution">
    <text evidence="3">The sequence shown here is derived from an EMBL/GenBank/DDBJ whole genome shotgun (WGS) entry which is preliminary data.</text>
</comment>
<dbReference type="GO" id="GO:0007165">
    <property type="term" value="P:signal transduction"/>
    <property type="evidence" value="ECO:0007669"/>
    <property type="project" value="TreeGrafter"/>
</dbReference>
<dbReference type="InParanoid" id="A0A1Z5JRD9"/>
<feature type="domain" description="Protein kinase" evidence="2">
    <location>
        <begin position="70"/>
        <end position="474"/>
    </location>
</feature>
<accession>A0A1Z5JRD9</accession>
<feature type="region of interest" description="Disordered" evidence="1">
    <location>
        <begin position="161"/>
        <end position="183"/>
    </location>
</feature>
<dbReference type="SUPFAM" id="SSF56112">
    <property type="entry name" value="Protein kinase-like (PK-like)"/>
    <property type="match status" value="1"/>
</dbReference>
<evidence type="ECO:0000256" key="1">
    <source>
        <dbReference type="SAM" id="MobiDB-lite"/>
    </source>
</evidence>
<sequence>MTCESMSSSQAINSDISITSVGKRKARAVSPHNETLETTALVLRDLVEDSRFFGENPARSIPSFRDPSEVIVGDELGKGEFGEVLEIVDVLVPPGDPCHLGSTVYPDDDYVAPLPPSPFIPPKSITILTSDSEEGETKEDDETISVRKKAHAICDCVKDDFSSDDDDDAGCKPKEQPKSKKAVTSMASLKARVAARVLRDGVPRYALKRLKPDACDRLDAILDLACEARFLECTTHTNIIRLRATVGEAGTASFGLVLDRLTCTLGERLLEWQQAKKKTKKNWLQQLIVKKVAPEEEMFLAERLVVALDIARALNFLHGKKILFRDLKPDNLGFNVRNDLQVFDFGLAKELKAKDLVEAPDRYECTGLTGSRRYMAPEVVRCEPYGFSADVFSYSILMWELFALETPFPNFCASKHFEHVVEKQRRPRKINNILPAALHNTMERAWSNSPDVRPSMKAFCIQITDEINQIHERLGDAVELAGDRTMHLTTRSLQSMGTNSDEE</sequence>
<dbReference type="GO" id="GO:0005737">
    <property type="term" value="C:cytoplasm"/>
    <property type="evidence" value="ECO:0007669"/>
    <property type="project" value="TreeGrafter"/>
</dbReference>
<dbReference type="Proteomes" id="UP000198406">
    <property type="component" value="Unassembled WGS sequence"/>
</dbReference>
<name>A0A1Z5JRD9_FISSO</name>
<dbReference type="EMBL" id="BDSP01000106">
    <property type="protein sequence ID" value="GAX16466.1"/>
    <property type="molecule type" value="Genomic_DNA"/>
</dbReference>
<dbReference type="PANTHER" id="PTHR23257:SF958">
    <property type="entry name" value="SERINE_THREONINE-PROTEIN KINASE WNK4"/>
    <property type="match status" value="1"/>
</dbReference>
<dbReference type="Pfam" id="PF00069">
    <property type="entry name" value="Pkinase"/>
    <property type="match status" value="1"/>
</dbReference>
<dbReference type="GO" id="GO:0004672">
    <property type="term" value="F:protein kinase activity"/>
    <property type="evidence" value="ECO:0007669"/>
    <property type="project" value="InterPro"/>
</dbReference>
<evidence type="ECO:0000259" key="2">
    <source>
        <dbReference type="PROSITE" id="PS50011"/>
    </source>
</evidence>
<dbReference type="PROSITE" id="PS50011">
    <property type="entry name" value="PROTEIN_KINASE_DOM"/>
    <property type="match status" value="1"/>
</dbReference>
<dbReference type="OrthoDB" id="48388at2759"/>
<dbReference type="PANTHER" id="PTHR23257">
    <property type="entry name" value="SERINE-THREONINE PROTEIN KINASE"/>
    <property type="match status" value="1"/>
</dbReference>
<organism evidence="3 4">
    <name type="scientific">Fistulifera solaris</name>
    <name type="common">Oleaginous diatom</name>
    <dbReference type="NCBI Taxonomy" id="1519565"/>
    <lineage>
        <taxon>Eukaryota</taxon>
        <taxon>Sar</taxon>
        <taxon>Stramenopiles</taxon>
        <taxon>Ochrophyta</taxon>
        <taxon>Bacillariophyta</taxon>
        <taxon>Bacillariophyceae</taxon>
        <taxon>Bacillariophycidae</taxon>
        <taxon>Naviculales</taxon>
        <taxon>Naviculaceae</taxon>
        <taxon>Fistulifera</taxon>
    </lineage>
</organism>
<dbReference type="GO" id="GO:0005524">
    <property type="term" value="F:ATP binding"/>
    <property type="evidence" value="ECO:0007669"/>
    <property type="project" value="InterPro"/>
</dbReference>